<dbReference type="Pfam" id="PF17920">
    <property type="entry name" value="TetR_C_16"/>
    <property type="match status" value="1"/>
</dbReference>
<evidence type="ECO:0000256" key="1">
    <source>
        <dbReference type="ARBA" id="ARBA00023125"/>
    </source>
</evidence>
<proteinExistence type="predicted"/>
<protein>
    <submittedName>
        <fullName evidence="5">TetR family transcriptional regulator</fullName>
    </submittedName>
</protein>
<evidence type="ECO:0000313" key="6">
    <source>
        <dbReference type="Proteomes" id="UP001335729"/>
    </source>
</evidence>
<dbReference type="RefSeq" id="WP_330505934.1">
    <property type="nucleotide sequence ID" value="NZ_JAZDUE010000013.1"/>
</dbReference>
<dbReference type="Gene3D" id="1.10.10.60">
    <property type="entry name" value="Homeodomain-like"/>
    <property type="match status" value="1"/>
</dbReference>
<dbReference type="InterPro" id="IPR050109">
    <property type="entry name" value="HTH-type_TetR-like_transc_reg"/>
</dbReference>
<dbReference type="SUPFAM" id="SSF48498">
    <property type="entry name" value="Tetracyclin repressor-like, C-terminal domain"/>
    <property type="match status" value="1"/>
</dbReference>
<feature type="region of interest" description="Disordered" evidence="3">
    <location>
        <begin position="1"/>
        <end position="20"/>
    </location>
</feature>
<name>A0ABU7MW52_9ACTN</name>
<dbReference type="Proteomes" id="UP001335729">
    <property type="component" value="Unassembled WGS sequence"/>
</dbReference>
<feature type="domain" description="HTH tetR-type" evidence="4">
    <location>
        <begin position="17"/>
        <end position="77"/>
    </location>
</feature>
<accession>A0ABU7MW52</accession>
<sequence length="200" mass="22044">MTGARGRGRPRLDDTGDNKRGQILDAAREMFAERGFERTTMRAIGSRAGVDPALIHHYFGTKNDLLVAALRPEIDPTTLFAGIADRGTGVGREFVERAVGFWEDNPQQRSRAVALLRVAVTHDEVADRLREFFVGVATTVFGDVARADHRERRIALVVSQMFGLVLARYVMKVGEIETATAAELGRSVGPTIDNYLFGEL</sequence>
<dbReference type="Pfam" id="PF00440">
    <property type="entry name" value="TetR_N"/>
    <property type="match status" value="1"/>
</dbReference>
<keyword evidence="1 2" id="KW-0238">DNA-binding</keyword>
<dbReference type="InterPro" id="IPR036271">
    <property type="entry name" value="Tet_transcr_reg_TetR-rel_C_sf"/>
</dbReference>
<dbReference type="Gene3D" id="1.10.357.10">
    <property type="entry name" value="Tetracycline Repressor, domain 2"/>
    <property type="match status" value="1"/>
</dbReference>
<dbReference type="PROSITE" id="PS50977">
    <property type="entry name" value="HTH_TETR_2"/>
    <property type="match status" value="1"/>
</dbReference>
<organism evidence="5 6">
    <name type="scientific">Gordonia prachuapensis</name>
    <dbReference type="NCBI Taxonomy" id="3115651"/>
    <lineage>
        <taxon>Bacteria</taxon>
        <taxon>Bacillati</taxon>
        <taxon>Actinomycetota</taxon>
        <taxon>Actinomycetes</taxon>
        <taxon>Mycobacteriales</taxon>
        <taxon>Gordoniaceae</taxon>
        <taxon>Gordonia</taxon>
    </lineage>
</organism>
<dbReference type="InterPro" id="IPR001647">
    <property type="entry name" value="HTH_TetR"/>
</dbReference>
<dbReference type="PRINTS" id="PR00455">
    <property type="entry name" value="HTHTETR"/>
</dbReference>
<dbReference type="SUPFAM" id="SSF46689">
    <property type="entry name" value="Homeodomain-like"/>
    <property type="match status" value="1"/>
</dbReference>
<feature type="compositionally biased region" description="Basic and acidic residues" evidence="3">
    <location>
        <begin position="10"/>
        <end position="20"/>
    </location>
</feature>
<dbReference type="PANTHER" id="PTHR30055:SF235">
    <property type="entry name" value="TRANSCRIPTIONAL REGULATORY PROTEIN"/>
    <property type="match status" value="1"/>
</dbReference>
<evidence type="ECO:0000313" key="5">
    <source>
        <dbReference type="EMBL" id="MEE4024572.1"/>
    </source>
</evidence>
<evidence type="ECO:0000256" key="3">
    <source>
        <dbReference type="SAM" id="MobiDB-lite"/>
    </source>
</evidence>
<keyword evidence="6" id="KW-1185">Reference proteome</keyword>
<dbReference type="EMBL" id="JAZDUE010000013">
    <property type="protein sequence ID" value="MEE4024572.1"/>
    <property type="molecule type" value="Genomic_DNA"/>
</dbReference>
<comment type="caution">
    <text evidence="5">The sequence shown here is derived from an EMBL/GenBank/DDBJ whole genome shotgun (WGS) entry which is preliminary data.</text>
</comment>
<dbReference type="PANTHER" id="PTHR30055">
    <property type="entry name" value="HTH-TYPE TRANSCRIPTIONAL REGULATOR RUTR"/>
    <property type="match status" value="1"/>
</dbReference>
<dbReference type="InterPro" id="IPR041678">
    <property type="entry name" value="TetR_C_16"/>
</dbReference>
<evidence type="ECO:0000256" key="2">
    <source>
        <dbReference type="PROSITE-ProRule" id="PRU00335"/>
    </source>
</evidence>
<evidence type="ECO:0000259" key="4">
    <source>
        <dbReference type="PROSITE" id="PS50977"/>
    </source>
</evidence>
<gene>
    <name evidence="5" type="ORF">V1Y59_15915</name>
</gene>
<reference evidence="5 6" key="1">
    <citation type="submission" date="2024-01" db="EMBL/GenBank/DDBJ databases">
        <title>Draft genome sequence of Gordonia sp. PKS22-38.</title>
        <authorList>
            <person name="Suphannarot A."/>
            <person name="Mingma R."/>
        </authorList>
    </citation>
    <scope>NUCLEOTIDE SEQUENCE [LARGE SCALE GENOMIC DNA]</scope>
    <source>
        <strain evidence="5 6">PKS22-38</strain>
    </source>
</reference>
<feature type="DNA-binding region" description="H-T-H motif" evidence="2">
    <location>
        <begin position="40"/>
        <end position="59"/>
    </location>
</feature>
<dbReference type="InterPro" id="IPR009057">
    <property type="entry name" value="Homeodomain-like_sf"/>
</dbReference>